<evidence type="ECO:0000313" key="1">
    <source>
        <dbReference type="EMBL" id="KAK4024322.1"/>
    </source>
</evidence>
<organism evidence="1 2">
    <name type="scientific">Daphnia magna</name>
    <dbReference type="NCBI Taxonomy" id="35525"/>
    <lineage>
        <taxon>Eukaryota</taxon>
        <taxon>Metazoa</taxon>
        <taxon>Ecdysozoa</taxon>
        <taxon>Arthropoda</taxon>
        <taxon>Crustacea</taxon>
        <taxon>Branchiopoda</taxon>
        <taxon>Diplostraca</taxon>
        <taxon>Cladocera</taxon>
        <taxon>Anomopoda</taxon>
        <taxon>Daphniidae</taxon>
        <taxon>Daphnia</taxon>
    </lineage>
</organism>
<sequence>MAMKRLPVTLFPPLQVQAVQRDIKAILPAGWSLSPSVQAGDTWKVYKEAKLTASCKQLNTRSTIPSTPILSGRCKRSSGVRGVNRIRFVPLLVINDVNLSHQSGDKQETPRI</sequence>
<protein>
    <submittedName>
        <fullName evidence="1">Uncharacterized protein</fullName>
    </submittedName>
</protein>
<name>A0ABR0AGS1_9CRUS</name>
<comment type="caution">
    <text evidence="1">The sequence shown here is derived from an EMBL/GenBank/DDBJ whole genome shotgun (WGS) entry which is preliminary data.</text>
</comment>
<reference evidence="1 2" key="1">
    <citation type="journal article" date="2023" name="Nucleic Acids Res.">
        <title>The hologenome of Daphnia magna reveals possible DNA methylation and microbiome-mediated evolution of the host genome.</title>
        <authorList>
            <person name="Chaturvedi A."/>
            <person name="Li X."/>
            <person name="Dhandapani V."/>
            <person name="Marshall H."/>
            <person name="Kissane S."/>
            <person name="Cuenca-Cambronero M."/>
            <person name="Asole G."/>
            <person name="Calvet F."/>
            <person name="Ruiz-Romero M."/>
            <person name="Marangio P."/>
            <person name="Guigo R."/>
            <person name="Rago D."/>
            <person name="Mirbahai L."/>
            <person name="Eastwood N."/>
            <person name="Colbourne J.K."/>
            <person name="Zhou J."/>
            <person name="Mallon E."/>
            <person name="Orsini L."/>
        </authorList>
    </citation>
    <scope>NUCLEOTIDE SEQUENCE [LARGE SCALE GENOMIC DNA]</scope>
    <source>
        <strain evidence="1">LRV0_1</strain>
    </source>
</reference>
<dbReference type="EMBL" id="JAOYFB010000037">
    <property type="protein sequence ID" value="KAK4024322.1"/>
    <property type="molecule type" value="Genomic_DNA"/>
</dbReference>
<gene>
    <name evidence="1" type="ORF">OUZ56_009709</name>
</gene>
<dbReference type="Proteomes" id="UP001234178">
    <property type="component" value="Unassembled WGS sequence"/>
</dbReference>
<proteinExistence type="predicted"/>
<accession>A0ABR0AGS1</accession>
<evidence type="ECO:0000313" key="2">
    <source>
        <dbReference type="Proteomes" id="UP001234178"/>
    </source>
</evidence>
<keyword evidence="2" id="KW-1185">Reference proteome</keyword>